<dbReference type="eggNOG" id="COG1692">
    <property type="taxonomic scope" value="Bacteria"/>
</dbReference>
<dbReference type="EMBL" id="CP007711">
    <property type="protein sequence ID" value="AIV03853.1"/>
    <property type="molecule type" value="Genomic_DNA"/>
</dbReference>
<dbReference type="InterPro" id="IPR029052">
    <property type="entry name" value="Metallo-depent_PP-like"/>
</dbReference>
<dbReference type="KEGG" id="mgj:MGM1_4880"/>
<dbReference type="GO" id="GO:0004113">
    <property type="term" value="F:2',3'-cyclic-nucleotide 3'-phosphodiesterase activity"/>
    <property type="evidence" value="ECO:0007669"/>
    <property type="project" value="TreeGrafter"/>
</dbReference>
<dbReference type="Pfam" id="PF13277">
    <property type="entry name" value="YmdB"/>
    <property type="match status" value="1"/>
</dbReference>
<organism evidence="1 2">
    <name type="scientific">Candidatus Malacoplasma girerdii</name>
    <dbReference type="NCBI Taxonomy" id="1318617"/>
    <lineage>
        <taxon>Bacteria</taxon>
        <taxon>Bacillati</taxon>
        <taxon>Mycoplasmatota</taxon>
        <taxon>Mycoplasmoidales</taxon>
        <taxon>Mycoplasmoidaceae</taxon>
        <taxon>Malacoplasma</taxon>
    </lineage>
</organism>
<dbReference type="PANTHER" id="PTHR36303">
    <property type="entry name" value="2',3'-CYCLIC-NUCLEOTIDE 2'-PHOSPHODIESTERASE"/>
    <property type="match status" value="1"/>
</dbReference>
<dbReference type="Proteomes" id="UP000030066">
    <property type="component" value="Chromosome"/>
</dbReference>
<gene>
    <name evidence="1" type="ORF">MGM1_4880</name>
</gene>
<sequence length="201" mass="22668">MGNHTWENDQIFDILKQNDIVRPLNLKKTCSYYKDGVGTQVVEVNKKKIRITNLLGLSTSAKNVQSNPFLVMDKLLIKIKNNKEDIHIVDVHANATSEKNAFLCAYNNQVSAIVGTHTHIPTTDAKIMNNTAYITDIGMTGPAEGIIGANPKTILQMFREEVKHFKLEPMTGKYQFCAVLITFNNKTNNPTKIKQIYVMEK</sequence>
<dbReference type="Gene3D" id="3.60.21.10">
    <property type="match status" value="1"/>
</dbReference>
<keyword evidence="2" id="KW-1185">Reference proteome</keyword>
<name>A0A097STD2_9BACT</name>
<dbReference type="SUPFAM" id="SSF56300">
    <property type="entry name" value="Metallo-dependent phosphatases"/>
    <property type="match status" value="1"/>
</dbReference>
<dbReference type="HOGENOM" id="CLU_068238_0_0_14"/>
<reference evidence="1 2" key="1">
    <citation type="journal article" date="2014" name="PLoS ONE">
        <title>An emerging Mycoplasma associated with trichomoniasis, vaginal infection and disease.</title>
        <authorList>
            <consortium name="Vaginal Microbiome Consortium"/>
            <person name="Fettweis J.M."/>
            <person name="Serrano M.G."/>
            <person name="Huang B."/>
            <person name="Brooks J.P."/>
            <person name="Glascock A.L."/>
            <person name="Sheth N.U."/>
            <person name="Strauss J.F.III."/>
            <person name="Jefferson K.K."/>
            <person name="Buck G.A."/>
        </authorList>
    </citation>
    <scope>NUCLEOTIDE SEQUENCE [LARGE SCALE GENOMIC DNA]</scope>
    <source>
        <strain evidence="1 2">VCU_M1</strain>
    </source>
</reference>
<dbReference type="STRING" id="1318617.MGM1_4880"/>
<evidence type="ECO:0000313" key="1">
    <source>
        <dbReference type="EMBL" id="AIV03853.1"/>
    </source>
</evidence>
<dbReference type="PANTHER" id="PTHR36303:SF1">
    <property type="entry name" value="2',3'-CYCLIC-NUCLEOTIDE 2'-PHOSPHODIESTERASE"/>
    <property type="match status" value="1"/>
</dbReference>
<dbReference type="AlphaFoldDB" id="A0A097STD2"/>
<evidence type="ECO:0000313" key="2">
    <source>
        <dbReference type="Proteomes" id="UP000030066"/>
    </source>
</evidence>
<protein>
    <submittedName>
        <fullName evidence="1">Metallophosphoesterase</fullName>
    </submittedName>
</protein>
<dbReference type="InterPro" id="IPR005235">
    <property type="entry name" value="YmdB-like"/>
</dbReference>
<proteinExistence type="predicted"/>
<accession>A0A097STD2</accession>